<dbReference type="GO" id="GO:0071949">
    <property type="term" value="F:FAD binding"/>
    <property type="evidence" value="ECO:0007669"/>
    <property type="project" value="InterPro"/>
</dbReference>
<reference evidence="4 5" key="1">
    <citation type="submission" date="2015-11" db="EMBL/GenBank/DDBJ databases">
        <title>Genomic analysis of 38 Legionella species identifies large and diverse effector repertoires.</title>
        <authorList>
            <person name="Burstein D."/>
            <person name="Amaro F."/>
            <person name="Zusman T."/>
            <person name="Lifshitz Z."/>
            <person name="Cohen O."/>
            <person name="Gilbert J.A."/>
            <person name="Pupko T."/>
            <person name="Shuman H.A."/>
            <person name="Segal G."/>
        </authorList>
    </citation>
    <scope>NUCLEOTIDE SEQUENCE [LARGE SCALE GENOMIC DNA]</scope>
    <source>
        <strain evidence="4 5">ATCC 49751</strain>
    </source>
</reference>
<evidence type="ECO:0000256" key="1">
    <source>
        <dbReference type="ARBA" id="ARBA00038079"/>
    </source>
</evidence>
<evidence type="ECO:0000259" key="3">
    <source>
        <dbReference type="Pfam" id="PF01494"/>
    </source>
</evidence>
<evidence type="ECO:0000256" key="2">
    <source>
        <dbReference type="ARBA" id="ARBA00040363"/>
    </source>
</evidence>
<evidence type="ECO:0000313" key="4">
    <source>
        <dbReference type="EMBL" id="KTD18777.1"/>
    </source>
</evidence>
<dbReference type="RefSeq" id="WP_231950143.1">
    <property type="nucleotide sequence ID" value="NZ_CAAAJD010000004.1"/>
</dbReference>
<accession>A0A0W0VGK8</accession>
<comment type="caution">
    <text evidence="4">The sequence shown here is derived from an EMBL/GenBank/DDBJ whole genome shotgun (WGS) entry which is preliminary data.</text>
</comment>
<dbReference type="PANTHER" id="PTHR42685">
    <property type="entry name" value="GERANYLGERANYL DIPHOSPHATE REDUCTASE"/>
    <property type="match status" value="1"/>
</dbReference>
<comment type="similarity">
    <text evidence="1">Belongs to the CbrA family.</text>
</comment>
<dbReference type="Proteomes" id="UP000054869">
    <property type="component" value="Unassembled WGS sequence"/>
</dbReference>
<dbReference type="Pfam" id="PF01494">
    <property type="entry name" value="FAD_binding_3"/>
    <property type="match status" value="1"/>
</dbReference>
<dbReference type="PRINTS" id="PR00420">
    <property type="entry name" value="RNGMNOXGNASE"/>
</dbReference>
<dbReference type="AlphaFoldDB" id="A0A0W0VGK8"/>
<gene>
    <name evidence="4" type="ORF">Llan_2380</name>
</gene>
<dbReference type="STRING" id="45067.Llan_2380"/>
<dbReference type="PANTHER" id="PTHR42685:SF22">
    <property type="entry name" value="CONDITIONED MEDIUM FACTOR RECEPTOR 1"/>
    <property type="match status" value="1"/>
</dbReference>
<protein>
    <recommendedName>
        <fullName evidence="2">Protein CbrA</fullName>
    </recommendedName>
</protein>
<organism evidence="4 5">
    <name type="scientific">Legionella lansingensis</name>
    <dbReference type="NCBI Taxonomy" id="45067"/>
    <lineage>
        <taxon>Bacteria</taxon>
        <taxon>Pseudomonadati</taxon>
        <taxon>Pseudomonadota</taxon>
        <taxon>Gammaproteobacteria</taxon>
        <taxon>Legionellales</taxon>
        <taxon>Legionellaceae</taxon>
        <taxon>Legionella</taxon>
    </lineage>
</organism>
<dbReference type="SUPFAM" id="SSF51905">
    <property type="entry name" value="FAD/NAD(P)-binding domain"/>
    <property type="match status" value="1"/>
</dbReference>
<dbReference type="EMBL" id="LNYI01000057">
    <property type="protein sequence ID" value="KTD18777.1"/>
    <property type="molecule type" value="Genomic_DNA"/>
</dbReference>
<dbReference type="InterPro" id="IPR036188">
    <property type="entry name" value="FAD/NAD-bd_sf"/>
</dbReference>
<name>A0A0W0VGK8_9GAMM</name>
<sequence>MMNCDVDVLIIGGGPAGASTALLLARAGWSVAVVEKKKFPRPKVCGEFISATSAPLMQELGILDFYEKHAGPAVHRVGWLAADKMITAIMPHADNHLSKWGRALARDNLDAILLDAARSAGAQVWQPWTASELIDKQSHFVCKIATKEDCTEVSASLVIIAQGSWEKPLIKGIERGHENSDLLAFKTHFRHCALDQDLMSLISFPGGYGGLVHRDNQSVTLSCCIRRDILQTIRFENPGLQAGDAVLNYMMSTCVGIRSLFSSAQRCDPWLSVGPLRPGIRRCYLNGVFYVGNIAGEAHPIIAEGISMAMQSGWLLANALIKRAPTSCRKELALIGDNYTKRWHKQFANRIRAAACFAQVTTRSWPTNLLLSLVDQFPSLLSFAATLSGKTKVLPFS</sequence>
<keyword evidence="5" id="KW-1185">Reference proteome</keyword>
<dbReference type="Gene3D" id="3.50.50.60">
    <property type="entry name" value="FAD/NAD(P)-binding domain"/>
    <property type="match status" value="1"/>
</dbReference>
<evidence type="ECO:0000313" key="5">
    <source>
        <dbReference type="Proteomes" id="UP000054869"/>
    </source>
</evidence>
<proteinExistence type="inferred from homology"/>
<dbReference type="InterPro" id="IPR002938">
    <property type="entry name" value="FAD-bd"/>
</dbReference>
<dbReference type="InterPro" id="IPR050407">
    <property type="entry name" value="Geranylgeranyl_reductase"/>
</dbReference>
<dbReference type="PATRIC" id="fig|45067.4.peg.2499"/>
<dbReference type="eggNOG" id="COG0644">
    <property type="taxonomic scope" value="Bacteria"/>
</dbReference>
<feature type="domain" description="FAD-binding" evidence="3">
    <location>
        <begin position="5"/>
        <end position="165"/>
    </location>
</feature>